<comment type="caution">
    <text evidence="2">The sequence shown here is derived from an EMBL/GenBank/DDBJ whole genome shotgun (WGS) entry which is preliminary data.</text>
</comment>
<dbReference type="Gene3D" id="3.30.9.10">
    <property type="entry name" value="D-Amino Acid Oxidase, subunit A, domain 2"/>
    <property type="match status" value="1"/>
</dbReference>
<evidence type="ECO:0000313" key="3">
    <source>
        <dbReference type="Proteomes" id="UP000254869"/>
    </source>
</evidence>
<dbReference type="Gene3D" id="3.50.50.60">
    <property type="entry name" value="FAD/NAD(P)-binding domain"/>
    <property type="match status" value="1"/>
</dbReference>
<dbReference type="PANTHER" id="PTHR46865:SF2">
    <property type="entry name" value="MONOOXYGENASE"/>
    <property type="match status" value="1"/>
</dbReference>
<dbReference type="InterPro" id="IPR051704">
    <property type="entry name" value="FAD_aromatic-hydroxylase"/>
</dbReference>
<evidence type="ECO:0000259" key="1">
    <source>
        <dbReference type="Pfam" id="PF01494"/>
    </source>
</evidence>
<accession>A0A370IEU8</accession>
<feature type="domain" description="FAD-binding" evidence="1">
    <location>
        <begin position="17"/>
        <end position="327"/>
    </location>
</feature>
<sequence length="410" mass="44603">MVSAPAEAHLMNTANKTVLISGASIAGPALAYWLTRHGFSVTVVEQSPALREGGYKVDIRGVAMEVIERMGLLDEIRNASTDIRGGAWVNESGKPLATLDADLIGLRAPGDDEVLRGDLARILFDATKGDVEYLFGDSITDLVQYEDGVAAHFRHAEPRMFDLVIGADGLHSTVRRIAFGPEERFVRHTGTMACVISVPNHLNLDHWELVHPTPGHIVQLYATHRTTAKAQFIFPAPEQLPDRRDVAGQRALVAAAFADAGWETPKLLRAMADSPDFYFDSVSQVHLDRWSDGRIALVGDAAYCPSPLSGQGTSMALVGAYVLAGELKSAGGDHRLGFDGYQRTIGDYIERNLTLGWNNATGMVAGSTRAIRMQTTMLRLLRHLPWKGLALRPITKPLDEAANAIDLADY</sequence>
<dbReference type="InterPro" id="IPR002938">
    <property type="entry name" value="FAD-bd"/>
</dbReference>
<name>A0A370IEU8_9NOCA</name>
<gene>
    <name evidence="2" type="ORF">DFR76_101638</name>
</gene>
<dbReference type="PANTHER" id="PTHR46865">
    <property type="entry name" value="OXIDOREDUCTASE-RELATED"/>
    <property type="match status" value="1"/>
</dbReference>
<dbReference type="Pfam" id="PF01494">
    <property type="entry name" value="FAD_binding_3"/>
    <property type="match status" value="1"/>
</dbReference>
<dbReference type="STRING" id="1210086.GCA_001613105_00492"/>
<dbReference type="InterPro" id="IPR036188">
    <property type="entry name" value="FAD/NAD-bd_sf"/>
</dbReference>
<dbReference type="SUPFAM" id="SSF51905">
    <property type="entry name" value="FAD/NAD(P)-binding domain"/>
    <property type="match status" value="1"/>
</dbReference>
<protein>
    <submittedName>
        <fullName evidence="2">2-polyprenyl-6-methoxyphenol hydroxylase-like FAD-dependent oxidoreductase</fullName>
    </submittedName>
</protein>
<evidence type="ECO:0000313" key="2">
    <source>
        <dbReference type="EMBL" id="RDI69100.1"/>
    </source>
</evidence>
<proteinExistence type="predicted"/>
<dbReference type="GO" id="GO:0071949">
    <property type="term" value="F:FAD binding"/>
    <property type="evidence" value="ECO:0007669"/>
    <property type="project" value="InterPro"/>
</dbReference>
<dbReference type="EMBL" id="QQBC01000001">
    <property type="protein sequence ID" value="RDI69100.1"/>
    <property type="molecule type" value="Genomic_DNA"/>
</dbReference>
<dbReference type="PRINTS" id="PR00420">
    <property type="entry name" value="RNGMNOXGNASE"/>
</dbReference>
<organism evidence="2 3">
    <name type="scientific">Nocardia pseudobrasiliensis</name>
    <dbReference type="NCBI Taxonomy" id="45979"/>
    <lineage>
        <taxon>Bacteria</taxon>
        <taxon>Bacillati</taxon>
        <taxon>Actinomycetota</taxon>
        <taxon>Actinomycetes</taxon>
        <taxon>Mycobacteriales</taxon>
        <taxon>Nocardiaceae</taxon>
        <taxon>Nocardia</taxon>
    </lineage>
</organism>
<dbReference type="AlphaFoldDB" id="A0A370IEU8"/>
<dbReference type="Proteomes" id="UP000254869">
    <property type="component" value="Unassembled WGS sequence"/>
</dbReference>
<keyword evidence="3" id="KW-1185">Reference proteome</keyword>
<reference evidence="2 3" key="1">
    <citation type="submission" date="2018-07" db="EMBL/GenBank/DDBJ databases">
        <title>Genomic Encyclopedia of Type Strains, Phase IV (KMG-IV): sequencing the most valuable type-strain genomes for metagenomic binning, comparative biology and taxonomic classification.</title>
        <authorList>
            <person name="Goeker M."/>
        </authorList>
    </citation>
    <scope>NUCLEOTIDE SEQUENCE [LARGE SCALE GENOMIC DNA]</scope>
    <source>
        <strain evidence="2 3">DSM 44290</strain>
    </source>
</reference>